<dbReference type="STRING" id="37653.A0A0L8I7T2"/>
<protein>
    <recommendedName>
        <fullName evidence="2">DDE-1 domain-containing protein</fullName>
    </recommendedName>
</protein>
<evidence type="ECO:0008006" key="2">
    <source>
        <dbReference type="Google" id="ProtNLM"/>
    </source>
</evidence>
<dbReference type="EMBL" id="KQ416298">
    <property type="protein sequence ID" value="KOF97522.1"/>
    <property type="molecule type" value="Genomic_DNA"/>
</dbReference>
<dbReference type="AlphaFoldDB" id="A0A0L8I7T2"/>
<sequence length="310" mass="35930">MLRRAFTAVFKLSVSRFADEFGNCAVGCHFRVDESVAQRWCSNEATIKLMPKKAVRGNKAQWPELEERLFGWVKRMPGLAVLILTLRIEAKITKYIGIRDFCSSEKTKRFQQFIINLRKRHQYSLSHIGSADQTSLTFDLPMGRRLEIIMTGELPLYIVFKRKALLKDVKFLEGLIVRAQMKGYMDQALIVDWLRIVWGPSRALLRGLDGQCSEGDDKDQVHKKKKKTWTIFEWILKIWEEIPENIKWAFLKCCISNALDGTDDILWEDDALSPDYSHFSDDKDELAYVDDQLCEVFNGSSDDEELLGFE</sequence>
<proteinExistence type="predicted"/>
<evidence type="ECO:0000313" key="1">
    <source>
        <dbReference type="EMBL" id="KOF97522.1"/>
    </source>
</evidence>
<accession>A0A0L8I7T2</accession>
<reference evidence="1" key="1">
    <citation type="submission" date="2015-07" db="EMBL/GenBank/DDBJ databases">
        <title>MeaNS - Measles Nucleotide Surveillance Program.</title>
        <authorList>
            <person name="Tran T."/>
            <person name="Druce J."/>
        </authorList>
    </citation>
    <scope>NUCLEOTIDE SEQUENCE</scope>
    <source>
        <strain evidence="1">UCB-OBI-ISO-001</strain>
        <tissue evidence="1">Gonad</tissue>
    </source>
</reference>
<name>A0A0L8I7T2_OCTBM</name>
<gene>
    <name evidence="1" type="ORF">OCBIM_22029331mg</name>
</gene>
<organism evidence="1">
    <name type="scientific">Octopus bimaculoides</name>
    <name type="common">California two-spotted octopus</name>
    <dbReference type="NCBI Taxonomy" id="37653"/>
    <lineage>
        <taxon>Eukaryota</taxon>
        <taxon>Metazoa</taxon>
        <taxon>Spiralia</taxon>
        <taxon>Lophotrochozoa</taxon>
        <taxon>Mollusca</taxon>
        <taxon>Cephalopoda</taxon>
        <taxon>Coleoidea</taxon>
        <taxon>Octopodiformes</taxon>
        <taxon>Octopoda</taxon>
        <taxon>Incirrata</taxon>
        <taxon>Octopodidae</taxon>
        <taxon>Octopus</taxon>
    </lineage>
</organism>